<dbReference type="Proteomes" id="UP000029224">
    <property type="component" value="Unassembled WGS sequence"/>
</dbReference>
<reference evidence="11 12" key="1">
    <citation type="submission" date="2014-09" db="EMBL/GenBank/DDBJ databases">
        <title>Vibrio maritimus JCM 19240. (C210) whole genome shotgun sequence.</title>
        <authorList>
            <person name="Sawabe T."/>
            <person name="Meirelles P."/>
            <person name="Nakanishi M."/>
            <person name="Sayaka M."/>
            <person name="Hattori M."/>
            <person name="Ohkuma M."/>
        </authorList>
    </citation>
    <scope>NUCLEOTIDE SEQUENCE [LARGE SCALE GENOMIC DNA]</scope>
    <source>
        <strain evidence="11 12">JCM 19240</strain>
    </source>
</reference>
<dbReference type="OrthoDB" id="9792649at2"/>
<comment type="caution">
    <text evidence="11">The sequence shown here is derived from an EMBL/GenBank/DDBJ whole genome shotgun (WGS) entry which is preliminary data.</text>
</comment>
<dbReference type="Gene3D" id="2.60.120.10">
    <property type="entry name" value="Jelly Rolls"/>
    <property type="match status" value="2"/>
</dbReference>
<reference evidence="11 12" key="2">
    <citation type="submission" date="2014-09" db="EMBL/GenBank/DDBJ databases">
        <authorList>
            <consortium name="NBRP consortium"/>
            <person name="Sawabe T."/>
            <person name="Meirelles P."/>
            <person name="Nakanishi M."/>
            <person name="Sayaka M."/>
            <person name="Hattori M."/>
            <person name="Ohkuma M."/>
        </authorList>
    </citation>
    <scope>NUCLEOTIDE SEQUENCE [LARGE SCALE GENOMIC DNA]</scope>
    <source>
        <strain evidence="11 12">JCM 19240</strain>
    </source>
</reference>
<feature type="active site" evidence="7">
    <location>
        <position position="298"/>
    </location>
</feature>
<keyword evidence="4 8" id="KW-0479">Metal-binding</keyword>
<evidence type="ECO:0000313" key="12">
    <source>
        <dbReference type="Proteomes" id="UP000029224"/>
    </source>
</evidence>
<evidence type="ECO:0000256" key="4">
    <source>
        <dbReference type="ARBA" id="ARBA00022723"/>
    </source>
</evidence>
<accession>A0A090TE30</accession>
<dbReference type="InterPro" id="IPR046458">
    <property type="entry name" value="PMI_typeI_hel"/>
</dbReference>
<evidence type="ECO:0000256" key="5">
    <source>
        <dbReference type="ARBA" id="ARBA00022833"/>
    </source>
</evidence>
<evidence type="ECO:0000259" key="9">
    <source>
        <dbReference type="Pfam" id="PF20511"/>
    </source>
</evidence>
<feature type="binding site" evidence="8">
    <location>
        <position position="119"/>
    </location>
    <ligand>
        <name>Zn(2+)</name>
        <dbReference type="ChEBI" id="CHEBI:29105"/>
    </ligand>
</feature>
<feature type="domain" description="Phosphomannose isomerase type I helical insertion" evidence="10">
    <location>
        <begin position="202"/>
        <end position="260"/>
    </location>
</feature>
<evidence type="ECO:0000256" key="8">
    <source>
        <dbReference type="PIRSR" id="PIRSR001480-2"/>
    </source>
</evidence>
<evidence type="ECO:0000256" key="7">
    <source>
        <dbReference type="PIRSR" id="PIRSR001480-1"/>
    </source>
</evidence>
<evidence type="ECO:0000256" key="6">
    <source>
        <dbReference type="ARBA" id="ARBA00023235"/>
    </source>
</evidence>
<dbReference type="CDD" id="cd07011">
    <property type="entry name" value="cupin_PMI_type_I_N"/>
    <property type="match status" value="1"/>
</dbReference>
<keyword evidence="12" id="KW-1185">Reference proteome</keyword>
<proteinExistence type="inferred from homology"/>
<dbReference type="SUPFAM" id="SSF51182">
    <property type="entry name" value="RmlC-like cupins"/>
    <property type="match status" value="1"/>
</dbReference>
<dbReference type="PROSITE" id="PS00965">
    <property type="entry name" value="PMI_I_1"/>
    <property type="match status" value="1"/>
</dbReference>
<evidence type="ECO:0000313" key="11">
    <source>
        <dbReference type="EMBL" id="GAL38185.1"/>
    </source>
</evidence>
<feature type="binding site" evidence="8">
    <location>
        <position position="279"/>
    </location>
    <ligand>
        <name>Zn(2+)</name>
        <dbReference type="ChEBI" id="CHEBI:29105"/>
    </ligand>
</feature>
<dbReference type="GO" id="GO:0009298">
    <property type="term" value="P:GDP-mannose biosynthetic process"/>
    <property type="evidence" value="ECO:0007669"/>
    <property type="project" value="InterPro"/>
</dbReference>
<dbReference type="InterPro" id="IPR014710">
    <property type="entry name" value="RmlC-like_jellyroll"/>
</dbReference>
<evidence type="ECO:0000259" key="10">
    <source>
        <dbReference type="Pfam" id="PF20512"/>
    </source>
</evidence>
<dbReference type="InterPro" id="IPR011051">
    <property type="entry name" value="RmlC_Cupin_sf"/>
</dbReference>
<gene>
    <name evidence="11" type="ORF">JCM19240_47</name>
</gene>
<comment type="catalytic activity">
    <reaction evidence="1">
        <text>D-mannose 6-phosphate = D-fructose 6-phosphate</text>
        <dbReference type="Rhea" id="RHEA:12356"/>
        <dbReference type="ChEBI" id="CHEBI:58735"/>
        <dbReference type="ChEBI" id="CHEBI:61527"/>
        <dbReference type="EC" id="5.3.1.8"/>
    </reaction>
</comment>
<sequence>MSILLSSTIEDATLDKTVLNHAVFLPMENVIQSYPWGSKSSLSELFNIANTNREPQAELWMGSHPNGCSMVGFNSEQRDLASVIDFNSSAMLGARVAAQSAGLPFLFKVLCAENALSIQVHPSKERAQLGFAEEEEKGIPLDAFNRNYKDPNHKPELVYALTPYTAMNGFRHIPEIIQLFERLDSKVLKPLVDDFAKMPNSQGLRNFFEQVLSLGGDVKDAAIQELLKFTVDNDSPLNTQIQALANQYPNDIGLFAPFILNVLTLEPGEAMYLDAETPHAYIQGTALEIMANSDNVLRAGLTNKYLDVEELVSCTKFIETSRDSILLNPLHDQGMLHYPVPVEDFRFSILMNPTELHVDVEGAEILFALEAPIYLEHHNGERCRIEKGRSVFIPAYTQKYEVSCCGRVARAYY</sequence>
<dbReference type="NCBIfam" id="TIGR00218">
    <property type="entry name" value="manA"/>
    <property type="match status" value="1"/>
</dbReference>
<dbReference type="InterPro" id="IPR016305">
    <property type="entry name" value="Mannose-6-P_Isomerase"/>
</dbReference>
<dbReference type="InterPro" id="IPR018050">
    <property type="entry name" value="Pmannose_isomerase-type1_CS"/>
</dbReference>
<dbReference type="PANTHER" id="PTHR10309:SF0">
    <property type="entry name" value="MANNOSE-6-PHOSPHATE ISOMERASE"/>
    <property type="match status" value="1"/>
</dbReference>
<dbReference type="EC" id="5.3.1.8" evidence="3"/>
<evidence type="ECO:0000256" key="3">
    <source>
        <dbReference type="ARBA" id="ARBA00011956"/>
    </source>
</evidence>
<dbReference type="Pfam" id="PF20512">
    <property type="entry name" value="PMI_typeI_hel"/>
    <property type="match status" value="1"/>
</dbReference>
<feature type="binding site" evidence="8">
    <location>
        <position position="121"/>
    </location>
    <ligand>
        <name>Zn(2+)</name>
        <dbReference type="ChEBI" id="CHEBI:29105"/>
    </ligand>
</feature>
<dbReference type="GO" id="GO:0008270">
    <property type="term" value="F:zinc ion binding"/>
    <property type="evidence" value="ECO:0007669"/>
    <property type="project" value="InterPro"/>
</dbReference>
<dbReference type="InterPro" id="IPR001250">
    <property type="entry name" value="Man6P_Isoase-1"/>
</dbReference>
<dbReference type="PANTHER" id="PTHR10309">
    <property type="entry name" value="MANNOSE-6-PHOSPHATE ISOMERASE"/>
    <property type="match status" value="1"/>
</dbReference>
<dbReference type="GO" id="GO:0005829">
    <property type="term" value="C:cytosol"/>
    <property type="evidence" value="ECO:0007669"/>
    <property type="project" value="TreeGrafter"/>
</dbReference>
<feature type="binding site" evidence="8">
    <location>
        <position position="156"/>
    </location>
    <ligand>
        <name>Zn(2+)</name>
        <dbReference type="ChEBI" id="CHEBI:29105"/>
    </ligand>
</feature>
<evidence type="ECO:0000256" key="2">
    <source>
        <dbReference type="ARBA" id="ARBA00010772"/>
    </source>
</evidence>
<protein>
    <recommendedName>
        <fullName evidence="3">mannose-6-phosphate isomerase</fullName>
        <ecNumber evidence="3">5.3.1.8</ecNumber>
    </recommendedName>
</protein>
<dbReference type="Pfam" id="PF20511">
    <property type="entry name" value="PMI_typeI_cat"/>
    <property type="match status" value="1"/>
</dbReference>
<name>A0A090TE30_9VIBR</name>
<dbReference type="Gene3D" id="1.10.441.10">
    <property type="entry name" value="Phosphomannose Isomerase, domain 2"/>
    <property type="match status" value="1"/>
</dbReference>
<dbReference type="PRINTS" id="PR00714">
    <property type="entry name" value="MAN6PISMRASE"/>
</dbReference>
<dbReference type="GO" id="GO:0004476">
    <property type="term" value="F:mannose-6-phosphate isomerase activity"/>
    <property type="evidence" value="ECO:0007669"/>
    <property type="project" value="UniProtKB-EC"/>
</dbReference>
<evidence type="ECO:0000256" key="1">
    <source>
        <dbReference type="ARBA" id="ARBA00000757"/>
    </source>
</evidence>
<comment type="cofactor">
    <cofactor evidence="8">
        <name>Zn(2+)</name>
        <dbReference type="ChEBI" id="CHEBI:29105"/>
    </cofactor>
    <text evidence="8">Binds 1 zinc ion per subunit.</text>
</comment>
<organism evidence="11 12">
    <name type="scientific">Vibrio maritimus</name>
    <dbReference type="NCBI Taxonomy" id="990268"/>
    <lineage>
        <taxon>Bacteria</taxon>
        <taxon>Pseudomonadati</taxon>
        <taxon>Pseudomonadota</taxon>
        <taxon>Gammaproteobacteria</taxon>
        <taxon>Vibrionales</taxon>
        <taxon>Vibrionaceae</taxon>
        <taxon>Vibrio</taxon>
    </lineage>
</organism>
<keyword evidence="5 8" id="KW-0862">Zinc</keyword>
<dbReference type="AlphaFoldDB" id="A0A090TE30"/>
<keyword evidence="6 11" id="KW-0413">Isomerase</keyword>
<dbReference type="InterPro" id="IPR046457">
    <property type="entry name" value="PMI_typeI_cat"/>
</dbReference>
<dbReference type="EMBL" id="BBMT01000029">
    <property type="protein sequence ID" value="GAL38185.1"/>
    <property type="molecule type" value="Genomic_DNA"/>
</dbReference>
<comment type="similarity">
    <text evidence="2">Belongs to the mannose-6-phosphate isomerase type 1 family.</text>
</comment>
<feature type="domain" description="Phosphomannose isomerase type I catalytic" evidence="9">
    <location>
        <begin position="26"/>
        <end position="172"/>
    </location>
</feature>
<dbReference type="GO" id="GO:0005975">
    <property type="term" value="P:carbohydrate metabolic process"/>
    <property type="evidence" value="ECO:0007669"/>
    <property type="project" value="InterPro"/>
</dbReference>
<dbReference type="PIRSF" id="PIRSF001480">
    <property type="entry name" value="Mannose-6-phosphate_isomerase"/>
    <property type="match status" value="1"/>
</dbReference>